<proteinExistence type="predicted"/>
<accession>A0A0V0G9J5</accession>
<evidence type="ECO:0000256" key="2">
    <source>
        <dbReference type="ARBA" id="ARBA00022692"/>
    </source>
</evidence>
<dbReference type="InterPro" id="IPR028994">
    <property type="entry name" value="Integrin_alpha_N"/>
</dbReference>
<keyword evidence="3" id="KW-1133">Transmembrane helix</keyword>
<dbReference type="SUPFAM" id="SSF69318">
    <property type="entry name" value="Integrin alpha N-terminal domain"/>
    <property type="match status" value="1"/>
</dbReference>
<evidence type="ECO:0000259" key="5">
    <source>
        <dbReference type="Pfam" id="PF23727"/>
    </source>
</evidence>
<comment type="subcellular location">
    <subcellularLocation>
        <location evidence="1">Membrane</location>
        <topology evidence="1">Single-pass membrane protein</topology>
    </subcellularLocation>
</comment>
<dbReference type="Gene3D" id="2.130.10.10">
    <property type="entry name" value="YVTN repeat-like/Quinoprotein amine dehydrogenase"/>
    <property type="match status" value="1"/>
</dbReference>
<evidence type="ECO:0000256" key="3">
    <source>
        <dbReference type="ARBA" id="ARBA00022989"/>
    </source>
</evidence>
<organism evidence="6">
    <name type="scientific">Triatoma dimidiata</name>
    <name type="common">Kissing bug</name>
    <name type="synonym">Meccus dimidiatus</name>
    <dbReference type="NCBI Taxonomy" id="72491"/>
    <lineage>
        <taxon>Eukaryota</taxon>
        <taxon>Metazoa</taxon>
        <taxon>Ecdysozoa</taxon>
        <taxon>Arthropoda</taxon>
        <taxon>Hexapoda</taxon>
        <taxon>Insecta</taxon>
        <taxon>Pterygota</taxon>
        <taxon>Neoptera</taxon>
        <taxon>Paraneoptera</taxon>
        <taxon>Hemiptera</taxon>
        <taxon>Heteroptera</taxon>
        <taxon>Panheteroptera</taxon>
        <taxon>Cimicomorpha</taxon>
        <taxon>Reduviidae</taxon>
        <taxon>Triatominae</taxon>
        <taxon>Triatoma</taxon>
    </lineage>
</organism>
<dbReference type="AlphaFoldDB" id="A0A0V0G9J5"/>
<dbReference type="Pfam" id="PF23727">
    <property type="entry name" value="Beta-prop_FAM234A_B"/>
    <property type="match status" value="1"/>
</dbReference>
<protein>
    <recommendedName>
        <fullName evidence="5">FAM234A/B beta-propeller domain-containing protein</fullName>
    </recommendedName>
</protein>
<evidence type="ECO:0000256" key="4">
    <source>
        <dbReference type="ARBA" id="ARBA00023136"/>
    </source>
</evidence>
<dbReference type="GO" id="GO:0016020">
    <property type="term" value="C:membrane"/>
    <property type="evidence" value="ECO:0007669"/>
    <property type="project" value="UniProtKB-SubCell"/>
</dbReference>
<dbReference type="InterPro" id="IPR055409">
    <property type="entry name" value="Beta-prop_FAM234A_B"/>
</dbReference>
<feature type="domain" description="FAM234A/B beta-propeller" evidence="5">
    <location>
        <begin position="8"/>
        <end position="309"/>
    </location>
</feature>
<name>A0A0V0G9J5_TRIDM</name>
<evidence type="ECO:0000256" key="1">
    <source>
        <dbReference type="ARBA" id="ARBA00004167"/>
    </source>
</evidence>
<dbReference type="InterPro" id="IPR015943">
    <property type="entry name" value="WD40/YVTN_repeat-like_dom_sf"/>
</dbReference>
<keyword evidence="4" id="KW-0472">Membrane</keyword>
<keyword evidence="2" id="KW-0812">Transmembrane</keyword>
<dbReference type="InterPro" id="IPR045232">
    <property type="entry name" value="FAM234"/>
</dbReference>
<dbReference type="PANTHER" id="PTHR21419:SF30">
    <property type="entry name" value="IG-LIKE DOMAIN-CONTAINING PROTEIN"/>
    <property type="match status" value="1"/>
</dbReference>
<reference evidence="6" key="1">
    <citation type="journal article" date="2018" name="J. Proteomics">
        <title>Exploring the molecular complexity of Triatoma dimidiata sialome.</title>
        <authorList>
            <person name="Santiago P.B."/>
            <person name="de Araujo C.N."/>
            <person name="Charneau S."/>
            <person name="Bastos I.M.D."/>
            <person name="Assumpcao T.C.F."/>
            <person name="Queiroz R.M.L."/>
            <person name="Praca Y.R."/>
            <person name="Cordeiro T.M."/>
            <person name="Garcia C.H.S."/>
            <person name="da Silva I.G."/>
            <person name="Raiol T."/>
            <person name="Motta F.N."/>
            <person name="de Araujo Oliveira J.V."/>
            <person name="de Sousa M.V."/>
            <person name="Ribeiro J.M.C."/>
            <person name="de Santana J.M."/>
        </authorList>
    </citation>
    <scope>NUCLEOTIDE SEQUENCE</scope>
    <source>
        <strain evidence="6">Santander</strain>
        <tissue evidence="6">Salivary glands</tissue>
    </source>
</reference>
<feature type="non-terminal residue" evidence="6">
    <location>
        <position position="1"/>
    </location>
</feature>
<evidence type="ECO:0000313" key="6">
    <source>
        <dbReference type="EMBL" id="JAP04715.1"/>
    </source>
</evidence>
<dbReference type="EMBL" id="GECL01001409">
    <property type="protein sequence ID" value="JAP04715.1"/>
    <property type="molecule type" value="Transcribed_RNA"/>
</dbReference>
<sequence length="700" mass="77446">KFTSEAALVLTDLNDDGIDDIVLGYATGVEDISSRRKCSDYPDSSDICGGGAVALDGRTGNFIWQYWTRRDVLFVDCSANVNADKTNDCLLSGKGGVLCTVDGKTGNLIWEVEKPKTHYGIDIYSAQYTSDLDGDGYSDVLVAHTSDQTGLLIVLSGRNGVTIGQIETPRREGLYTVPRITVTTDSTYMVIFATGQPNTDSGGALYAVPLHSIALSDEKRCAEVWRDNEAGVSSGIVLADMNNDGMEDIILTSGSRLTIINGSNFSLLWNISSNREADDELPKQILIGPTPAYFDDDSIPDLLINNLVGPSFPLYFFSQTWVAGGKNGESLLDEPIVGAGDITSPGITVSFTGVGNDMYLFWITSCNNHVELLKTPFILAQGSTMHERTHTDLCRLRFNKTLETHFYALNQHIKPPGLLIYSSKTHWDREHNNSAPIANIKLEEKVNRKWSKTNKFNKNKIKSHEDVTSYFGYPQERVEDGSLNNFARYQGSLNEQPETPVRTMPSLGINLGELAMDYEPLYSQEGEPQEDLNIDIDEGRDERANFRKRIKKSSNKNSHSESLARATATASLAKPLSGKGIDVIFATHWETPSNARILTEMDQSCIQKRISNLQRQSSPLNEMEMEVVEGNAERDCLPPIEPDNIDGGQLTIYRVNLQCKSCGAVSANEQCSTPLPLEMQSYSHRACNVYFKKRYDLVPS</sequence>
<dbReference type="PANTHER" id="PTHR21419">
    <property type="match status" value="1"/>
</dbReference>